<dbReference type="EMBL" id="CP014674">
    <property type="protein sequence ID" value="AOX15800.1"/>
    <property type="molecule type" value="Genomic_DNA"/>
</dbReference>
<name>A0A1D8UQ75_9PROT</name>
<keyword evidence="2" id="KW-1185">Reference proteome</keyword>
<proteinExistence type="predicted"/>
<dbReference type="Proteomes" id="UP000179145">
    <property type="component" value="Chromosome"/>
</dbReference>
<dbReference type="RefSeq" id="WP_070401671.1">
    <property type="nucleotide sequence ID" value="NZ_BJVW01000007.1"/>
</dbReference>
<reference evidence="1 2" key="1">
    <citation type="journal article" date="2016" name="Microb. Cell Fact.">
        <title>Dissection of exopolysaccharide biosynthesis in Kozakia baliensis.</title>
        <authorList>
            <person name="Brandt J.U."/>
            <person name="Jakob F."/>
            <person name="Behr J."/>
            <person name="Geissler A.J."/>
            <person name="Vogel R.F."/>
        </authorList>
    </citation>
    <scope>NUCLEOTIDE SEQUENCE [LARGE SCALE GENOMIC DNA]</scope>
    <source>
        <strain evidence="1 2">DSM 14400</strain>
    </source>
</reference>
<evidence type="ECO:0000313" key="1">
    <source>
        <dbReference type="EMBL" id="AOX15800.1"/>
    </source>
</evidence>
<dbReference type="OrthoDB" id="7247547at2"/>
<accession>A0A1D8UQ75</accession>
<dbReference type="InterPro" id="IPR038765">
    <property type="entry name" value="Papain-like_cys_pep_sf"/>
</dbReference>
<sequence>MTIDFSRRALGKAPARFDTRTYRLGAVLAERLIDIPPACNWLPHASWPMWNNDRIGCCTQVSVASAIRSWTSAAQSTVMLSDAQVLGNYSAQSGYRSDVPASDQGAVELDVLNRWRQEGYDRPGQTRDYLTGFGSVEPHERGNVRRAIAALGGLYIGVQIPQYIMQTGGDWVLQTNADRTIAGGHAIWLHGYDQDWLYFNSWGQSLRMTWDWFETYCDEAYGLVSRQNWLGIKGRSPQCEDVNALLAELRAS</sequence>
<dbReference type="STRING" id="153496.A0U89_00160"/>
<gene>
    <name evidence="1" type="ORF">A0U89_00160</name>
</gene>
<dbReference type="Gene3D" id="3.90.70.10">
    <property type="entry name" value="Cysteine proteinases"/>
    <property type="match status" value="1"/>
</dbReference>
<dbReference type="SUPFAM" id="SSF54001">
    <property type="entry name" value="Cysteine proteinases"/>
    <property type="match status" value="1"/>
</dbReference>
<dbReference type="AlphaFoldDB" id="A0A1D8UQ75"/>
<organism evidence="1 2">
    <name type="scientific">Kozakia baliensis</name>
    <dbReference type="NCBI Taxonomy" id="153496"/>
    <lineage>
        <taxon>Bacteria</taxon>
        <taxon>Pseudomonadati</taxon>
        <taxon>Pseudomonadota</taxon>
        <taxon>Alphaproteobacteria</taxon>
        <taxon>Acetobacterales</taxon>
        <taxon>Acetobacteraceae</taxon>
        <taxon>Kozakia</taxon>
    </lineage>
</organism>
<dbReference type="KEGG" id="kba:A0U89_00160"/>
<dbReference type="eggNOG" id="ENOG5032YTS">
    <property type="taxonomic scope" value="Bacteria"/>
</dbReference>
<protein>
    <submittedName>
        <fullName evidence="1">Uncharacterized protein</fullName>
    </submittedName>
</protein>
<evidence type="ECO:0000313" key="2">
    <source>
        <dbReference type="Proteomes" id="UP000179145"/>
    </source>
</evidence>